<dbReference type="EMBL" id="LXEU01000007">
    <property type="protein sequence ID" value="OAT56140.1"/>
    <property type="molecule type" value="Genomic_DNA"/>
</dbReference>
<dbReference type="RefSeq" id="WP_064541119.1">
    <property type="nucleotide sequence ID" value="NZ_LXEU01000007.1"/>
</dbReference>
<feature type="domain" description="YiaAB two helix" evidence="2">
    <location>
        <begin position="10"/>
        <end position="50"/>
    </location>
</feature>
<protein>
    <submittedName>
        <fullName evidence="3">YiaA family inner membrane protein</fullName>
    </submittedName>
</protein>
<feature type="transmembrane region" description="Helical" evidence="1">
    <location>
        <begin position="33"/>
        <end position="50"/>
    </location>
</feature>
<evidence type="ECO:0000259" key="2">
    <source>
        <dbReference type="Pfam" id="PF05360"/>
    </source>
</evidence>
<feature type="transmembrane region" description="Helical" evidence="1">
    <location>
        <begin position="9"/>
        <end position="27"/>
    </location>
</feature>
<reference evidence="3 4" key="1">
    <citation type="submission" date="2016-04" db="EMBL/GenBank/DDBJ databases">
        <title>ATOL: Assembling a taxonomically balanced genome-scale reconstruction of the evolutionary history of the Enterobacteriaceae.</title>
        <authorList>
            <person name="Plunkett G.III."/>
            <person name="Neeno-Eckwall E.C."/>
            <person name="Glasner J.D."/>
            <person name="Perna N.T."/>
        </authorList>
    </citation>
    <scope>NUCLEOTIDE SEQUENCE [LARGE SCALE GENOMIC DNA]</scope>
    <source>
        <strain evidence="3 4">ATCC 51603</strain>
    </source>
</reference>
<dbReference type="Proteomes" id="UP000078386">
    <property type="component" value="Unassembled WGS sequence"/>
</dbReference>
<organism evidence="3 4">
    <name type="scientific">Kluyvera georgiana ATCC 51603</name>
    <dbReference type="NCBI Taxonomy" id="1354264"/>
    <lineage>
        <taxon>Bacteria</taxon>
        <taxon>Pseudomonadati</taxon>
        <taxon>Pseudomonadota</taxon>
        <taxon>Gammaproteobacteria</taxon>
        <taxon>Enterobacterales</taxon>
        <taxon>Enterobacteriaceae</taxon>
        <taxon>Kluyvera</taxon>
    </lineage>
</organism>
<dbReference type="GO" id="GO:0005886">
    <property type="term" value="C:plasma membrane"/>
    <property type="evidence" value="ECO:0007669"/>
    <property type="project" value="TreeGrafter"/>
</dbReference>
<dbReference type="InterPro" id="IPR038972">
    <property type="entry name" value="YiaA-like"/>
</dbReference>
<dbReference type="GO" id="GO:0006974">
    <property type="term" value="P:DNA damage response"/>
    <property type="evidence" value="ECO:0007669"/>
    <property type="project" value="TreeGrafter"/>
</dbReference>
<name>A0A1B7K7N2_9ENTR</name>
<comment type="caution">
    <text evidence="3">The sequence shown here is derived from an EMBL/GenBank/DDBJ whole genome shotgun (WGS) entry which is preliminary data.</text>
</comment>
<feature type="transmembrane region" description="Helical" evidence="1">
    <location>
        <begin position="88"/>
        <end position="105"/>
    </location>
</feature>
<dbReference type="PANTHER" id="PTHR37290">
    <property type="entry name" value="INNER MEMBRANE PROTEIN YIAA-RELATED"/>
    <property type="match status" value="1"/>
</dbReference>
<evidence type="ECO:0000313" key="3">
    <source>
        <dbReference type="EMBL" id="OAT56140.1"/>
    </source>
</evidence>
<keyword evidence="1" id="KW-1133">Transmembrane helix</keyword>
<dbReference type="InterPro" id="IPR008024">
    <property type="entry name" value="YiaAB"/>
</dbReference>
<proteinExistence type="predicted"/>
<accession>A0A1B7K7N2</accession>
<keyword evidence="1" id="KW-0472">Membrane</keyword>
<dbReference type="Pfam" id="PF05360">
    <property type="entry name" value="YiaAB"/>
    <property type="match status" value="1"/>
</dbReference>
<sequence length="111" mass="12271">MGTIVKSPRVVFIVGIALYLMCIWPGCSQLEDKAYFLAMLVLGIFTIVAYRQAAKVQFAQLCRLVLLLASGLLLVGVWNMPLALPQKGIVVTAWFACMYGAALWPQREYAS</sequence>
<dbReference type="PANTHER" id="PTHR37290:SF2">
    <property type="entry name" value="INNER MEMBRANE PROTEIN YIAB"/>
    <property type="match status" value="1"/>
</dbReference>
<gene>
    <name evidence="3" type="ORF">M989_00324</name>
</gene>
<keyword evidence="4" id="KW-1185">Reference proteome</keyword>
<evidence type="ECO:0000256" key="1">
    <source>
        <dbReference type="SAM" id="Phobius"/>
    </source>
</evidence>
<feature type="transmembrane region" description="Helical" evidence="1">
    <location>
        <begin position="62"/>
        <end position="82"/>
    </location>
</feature>
<dbReference type="AlphaFoldDB" id="A0A1B7K7N2"/>
<evidence type="ECO:0000313" key="4">
    <source>
        <dbReference type="Proteomes" id="UP000078386"/>
    </source>
</evidence>
<keyword evidence="1" id="KW-0812">Transmembrane</keyword>
<dbReference type="PATRIC" id="fig|1354264.4.peg.338"/>